<dbReference type="Gene3D" id="1.10.287.70">
    <property type="match status" value="1"/>
</dbReference>
<feature type="region of interest" description="Disordered" evidence="5">
    <location>
        <begin position="575"/>
        <end position="630"/>
    </location>
</feature>
<reference evidence="8 9" key="1">
    <citation type="submission" date="2024-03" db="EMBL/GenBank/DDBJ databases">
        <title>Aureococcus anophagefferens CCMP1851 and Kratosvirus quantuckense: Draft genome of a second virus-susceptible host strain in the model system.</title>
        <authorList>
            <person name="Chase E."/>
            <person name="Truchon A.R."/>
            <person name="Schepens W."/>
            <person name="Wilhelm S.W."/>
        </authorList>
    </citation>
    <scope>NUCLEOTIDE SEQUENCE [LARGE SCALE GENOMIC DNA]</scope>
    <source>
        <strain evidence="8 9">CCMP1851</strain>
    </source>
</reference>
<feature type="compositionally biased region" description="Low complexity" evidence="5">
    <location>
        <begin position="688"/>
        <end position="710"/>
    </location>
</feature>
<proteinExistence type="predicted"/>
<dbReference type="InterPro" id="IPR005821">
    <property type="entry name" value="Ion_trans_dom"/>
</dbReference>
<evidence type="ECO:0000256" key="6">
    <source>
        <dbReference type="SAM" id="Phobius"/>
    </source>
</evidence>
<comment type="subcellular location">
    <subcellularLocation>
        <location evidence="1">Membrane</location>
        <topology evidence="1">Multi-pass membrane protein</topology>
    </subcellularLocation>
</comment>
<feature type="transmembrane region" description="Helical" evidence="6">
    <location>
        <begin position="295"/>
        <end position="314"/>
    </location>
</feature>
<keyword evidence="8" id="KW-0813">Transport</keyword>
<feature type="transmembrane region" description="Helical" evidence="6">
    <location>
        <begin position="168"/>
        <end position="188"/>
    </location>
</feature>
<keyword evidence="3 6" id="KW-1133">Transmembrane helix</keyword>
<name>A0ABR1FVG9_AURAN</name>
<keyword evidence="9" id="KW-1185">Reference proteome</keyword>
<dbReference type="InterPro" id="IPR050818">
    <property type="entry name" value="KCNH_animal-type"/>
</dbReference>
<keyword evidence="4 6" id="KW-0472">Membrane</keyword>
<evidence type="ECO:0000313" key="8">
    <source>
        <dbReference type="EMBL" id="KAK7239603.1"/>
    </source>
</evidence>
<feature type="transmembrane region" description="Helical" evidence="6">
    <location>
        <begin position="326"/>
        <end position="345"/>
    </location>
</feature>
<feature type="compositionally biased region" description="Pro residues" evidence="5">
    <location>
        <begin position="593"/>
        <end position="608"/>
    </location>
</feature>
<dbReference type="PANTHER" id="PTHR10217:SF435">
    <property type="entry name" value="POTASSIUM VOLTAGE-GATED CHANNEL PROTEIN EAG"/>
    <property type="match status" value="1"/>
</dbReference>
<organism evidence="8 9">
    <name type="scientific">Aureococcus anophagefferens</name>
    <name type="common">Harmful bloom alga</name>
    <dbReference type="NCBI Taxonomy" id="44056"/>
    <lineage>
        <taxon>Eukaryota</taxon>
        <taxon>Sar</taxon>
        <taxon>Stramenopiles</taxon>
        <taxon>Ochrophyta</taxon>
        <taxon>Pelagophyceae</taxon>
        <taxon>Pelagomonadales</taxon>
        <taxon>Pelagomonadaceae</taxon>
        <taxon>Aureococcus</taxon>
    </lineage>
</organism>
<sequence length="720" mass="80392">MAQHRASWTETKLELTRTLSTKYPPSSEIFRAGRSKTQRFLEGLYDGTRERAQLTHTKIAHRLDKLSVGKFTIDPLASRAMHQWDVTVSLALVYTVLVPPAEIAFARRINAWSATGDRWGLFLLSLGNLLVWSVFVFDVMLQFFTHVQLPESQGGFWIRNHRGITRHYLRTAFALDFVSIVPFGYLSLLAGPYTAGREVRALKLLRLLRLTKLLRMYRTSRLLLRYRSDNTMSIGMSNIASVICGFVIASHWLACLWGYVGNNSAPIENTWMAAYLDGGDSGPDRGGWNIRDPKFQYLMSLYFTLTTLTTVGYGDVLPKNVAERSVATLMILFGGMLWSLIIAAITQTVATLDSDHITYNQRYDQINRMLVDLQVCTPLRREAREYLLGSANVQRREHYGDLVELLSPGLQESVAENVFVVLLNVVPYFTKLDAIVKLEIFKTLGHLLFAPEEIVNVQKTLMIITNHGFIGTKGRLKMIGDALFLDFLVSDDEPPPMAVVLKFCEVATIRRADIFEVCARHPAATTPLLYARVFWALVKLGRDVRAARVERRAHHEERASLATVYKRNRDLVDALTSGGDESKKRGSVYAAAPLPPGSPFRPPPPRGSPSPRRGRRRRRTPLAVAAPGGRERDLLARLEEADAAAARLGAGSAAGDAWRARRDRLARDLEDSRATSARAAARDEARSARSSRSSPPTTRRTRTAAPGSASPKTPARACFS</sequence>
<evidence type="ECO:0000256" key="2">
    <source>
        <dbReference type="ARBA" id="ARBA00022692"/>
    </source>
</evidence>
<keyword evidence="8" id="KW-0407">Ion channel</keyword>
<dbReference type="SUPFAM" id="SSF81324">
    <property type="entry name" value="Voltage-gated potassium channels"/>
    <property type="match status" value="1"/>
</dbReference>
<dbReference type="PANTHER" id="PTHR10217">
    <property type="entry name" value="VOLTAGE AND LIGAND GATED POTASSIUM CHANNEL"/>
    <property type="match status" value="1"/>
</dbReference>
<dbReference type="SUPFAM" id="SSF51206">
    <property type="entry name" value="cAMP-binding domain-like"/>
    <property type="match status" value="1"/>
</dbReference>
<evidence type="ECO:0000256" key="4">
    <source>
        <dbReference type="ARBA" id="ARBA00023136"/>
    </source>
</evidence>
<keyword evidence="2 6" id="KW-0812">Transmembrane</keyword>
<evidence type="ECO:0000256" key="1">
    <source>
        <dbReference type="ARBA" id="ARBA00004141"/>
    </source>
</evidence>
<feature type="transmembrane region" description="Helical" evidence="6">
    <location>
        <begin position="238"/>
        <end position="260"/>
    </location>
</feature>
<keyword evidence="8" id="KW-0406">Ion transport</keyword>
<feature type="region of interest" description="Disordered" evidence="5">
    <location>
        <begin position="666"/>
        <end position="720"/>
    </location>
</feature>
<dbReference type="EMBL" id="JBBJCI010000223">
    <property type="protein sequence ID" value="KAK7239603.1"/>
    <property type="molecule type" value="Genomic_DNA"/>
</dbReference>
<evidence type="ECO:0000313" key="9">
    <source>
        <dbReference type="Proteomes" id="UP001363151"/>
    </source>
</evidence>
<evidence type="ECO:0000256" key="3">
    <source>
        <dbReference type="ARBA" id="ARBA00022989"/>
    </source>
</evidence>
<feature type="domain" description="Ion transport" evidence="7">
    <location>
        <begin position="84"/>
        <end position="353"/>
    </location>
</feature>
<gene>
    <name evidence="8" type="ORF">SO694_00028226</name>
</gene>
<dbReference type="Pfam" id="PF00520">
    <property type="entry name" value="Ion_trans"/>
    <property type="match status" value="1"/>
</dbReference>
<protein>
    <submittedName>
        <fullName evidence="8">Voltage-gated potassium channel</fullName>
    </submittedName>
</protein>
<comment type="caution">
    <text evidence="8">The sequence shown here is derived from an EMBL/GenBank/DDBJ whole genome shotgun (WGS) entry which is preliminary data.</text>
</comment>
<feature type="transmembrane region" description="Helical" evidence="6">
    <location>
        <begin position="119"/>
        <end position="147"/>
    </location>
</feature>
<evidence type="ECO:0000256" key="5">
    <source>
        <dbReference type="SAM" id="MobiDB-lite"/>
    </source>
</evidence>
<dbReference type="InterPro" id="IPR003938">
    <property type="entry name" value="K_chnl_volt-dep_EAG/ELK/ERG"/>
</dbReference>
<accession>A0ABR1FVG9</accession>
<dbReference type="GO" id="GO:0034220">
    <property type="term" value="P:monoatomic ion transmembrane transport"/>
    <property type="evidence" value="ECO:0007669"/>
    <property type="project" value="UniProtKB-KW"/>
</dbReference>
<evidence type="ECO:0000259" key="7">
    <source>
        <dbReference type="Pfam" id="PF00520"/>
    </source>
</evidence>
<dbReference type="InterPro" id="IPR018490">
    <property type="entry name" value="cNMP-bd_dom_sf"/>
</dbReference>
<feature type="transmembrane region" description="Helical" evidence="6">
    <location>
        <begin position="86"/>
        <end position="107"/>
    </location>
</feature>
<dbReference type="Proteomes" id="UP001363151">
    <property type="component" value="Unassembled WGS sequence"/>
</dbReference>
<dbReference type="PRINTS" id="PR01463">
    <property type="entry name" value="EAGCHANLFMLY"/>
</dbReference>